<organism evidence="2 3">
    <name type="scientific">Salix suchowensis</name>
    <dbReference type="NCBI Taxonomy" id="1278906"/>
    <lineage>
        <taxon>Eukaryota</taxon>
        <taxon>Viridiplantae</taxon>
        <taxon>Streptophyta</taxon>
        <taxon>Embryophyta</taxon>
        <taxon>Tracheophyta</taxon>
        <taxon>Spermatophyta</taxon>
        <taxon>Magnoliopsida</taxon>
        <taxon>eudicotyledons</taxon>
        <taxon>Gunneridae</taxon>
        <taxon>Pentapetalae</taxon>
        <taxon>rosids</taxon>
        <taxon>fabids</taxon>
        <taxon>Malpighiales</taxon>
        <taxon>Salicaceae</taxon>
        <taxon>Saliceae</taxon>
        <taxon>Salix</taxon>
    </lineage>
</organism>
<keyword evidence="3" id="KW-1185">Reference proteome</keyword>
<evidence type="ECO:0000313" key="2">
    <source>
        <dbReference type="EMBL" id="KAJ6391100.1"/>
    </source>
</evidence>
<keyword evidence="1" id="KW-0732">Signal</keyword>
<evidence type="ECO:0000256" key="1">
    <source>
        <dbReference type="SAM" id="SignalP"/>
    </source>
</evidence>
<gene>
    <name evidence="2" type="ORF">OIU77_025156</name>
</gene>
<dbReference type="Proteomes" id="UP001141253">
    <property type="component" value="Chromosome 2"/>
</dbReference>
<protein>
    <submittedName>
        <fullName evidence="2">Uncharacterized protein</fullName>
    </submittedName>
</protein>
<accession>A0ABQ9BWX8</accession>
<name>A0ABQ9BWX8_9ROSI</name>
<reference evidence="2" key="2">
    <citation type="journal article" date="2023" name="Int. J. Mol. Sci.">
        <title>De Novo Assembly and Annotation of 11 Diverse Shrub Willow (Salix) Genomes Reveals Novel Gene Organization in Sex-Linked Regions.</title>
        <authorList>
            <person name="Hyden B."/>
            <person name="Feng K."/>
            <person name="Yates T.B."/>
            <person name="Jawdy S."/>
            <person name="Cereghino C."/>
            <person name="Smart L.B."/>
            <person name="Muchero W."/>
        </authorList>
    </citation>
    <scope>NUCLEOTIDE SEQUENCE</scope>
    <source>
        <tissue evidence="2">Shoot tip</tissue>
    </source>
</reference>
<feature type="signal peptide" evidence="1">
    <location>
        <begin position="1"/>
        <end position="34"/>
    </location>
</feature>
<feature type="chain" id="PRO_5047441372" evidence="1">
    <location>
        <begin position="35"/>
        <end position="103"/>
    </location>
</feature>
<reference evidence="2" key="1">
    <citation type="submission" date="2022-10" db="EMBL/GenBank/DDBJ databases">
        <authorList>
            <person name="Hyden B.L."/>
            <person name="Feng K."/>
            <person name="Yates T."/>
            <person name="Jawdy S."/>
            <person name="Smart L.B."/>
            <person name="Muchero W."/>
        </authorList>
    </citation>
    <scope>NUCLEOTIDE SEQUENCE</scope>
    <source>
        <tissue evidence="2">Shoot tip</tissue>
    </source>
</reference>
<evidence type="ECO:0000313" key="3">
    <source>
        <dbReference type="Proteomes" id="UP001141253"/>
    </source>
</evidence>
<dbReference type="EMBL" id="JAPFFI010000006">
    <property type="protein sequence ID" value="KAJ6391100.1"/>
    <property type="molecule type" value="Genomic_DNA"/>
</dbReference>
<sequence length="103" mass="11780">MAVQRKWKMNRELSLLCMFLKGFTIFTALTESKGQDFTFQSGESSDKGNESCLDKTCCGDCRVSCNLLERGEVYACGVFLLELITWKDAALHRMEMKAYFQPQ</sequence>
<comment type="caution">
    <text evidence="2">The sequence shown here is derived from an EMBL/GenBank/DDBJ whole genome shotgun (WGS) entry which is preliminary data.</text>
</comment>
<proteinExistence type="predicted"/>